<evidence type="ECO:0000256" key="3">
    <source>
        <dbReference type="ARBA" id="ARBA00022989"/>
    </source>
</evidence>
<dbReference type="RefSeq" id="XP_067475542.1">
    <property type="nucleotide sequence ID" value="XM_067618573.1"/>
</dbReference>
<feature type="transmembrane region" description="Helical" evidence="6">
    <location>
        <begin position="167"/>
        <end position="189"/>
    </location>
</feature>
<evidence type="ECO:0000313" key="9">
    <source>
        <dbReference type="Proteomes" id="UP000184499"/>
    </source>
</evidence>
<sequence>MLSLAIQSLLFEADAHPASPALQRRSSSATSSAEGEAVMSPLPDLQTKGLIVISALATLSLICTLSLLTFFTYRFIFWKRHYRRYIGYNQYVVLMFNLILADFIQSLGFIISLRWIQTNSVRASDPACFLQGIWLQIGDPMSGLFVLAIAAHTFMHVTLGYQISHRLFVSIICGLWLFGVITTIIPIAAHGRYVWYPAVAWCWMTPKYESMRLWTHYFWIFASEFFTVVLYAIMFIQLRKKIAESAILGEHNSESLTRLKRVIFHMALYPVVYICLTLPLAAGRMASASGQSPSVLYFCFAGSFMTLCGFCDSLMYTLSRRSVVLEPEARLQGSSNKYSSRPNKSSVAHQYGGSIDGKGPTNTTIARGRSDSTEEMIGKDGMELAPMGVVLQHTTIEVTHESAYDTASSNLSGQRERSSIYH</sequence>
<accession>A0A1L9U9Q5</accession>
<dbReference type="VEuPathDB" id="FungiDB:ASPBRDRAFT_134085"/>
<feature type="region of interest" description="Disordered" evidence="5">
    <location>
        <begin position="333"/>
        <end position="372"/>
    </location>
</feature>
<dbReference type="GO" id="GO:0005886">
    <property type="term" value="C:plasma membrane"/>
    <property type="evidence" value="ECO:0007669"/>
    <property type="project" value="TreeGrafter"/>
</dbReference>
<keyword evidence="9" id="KW-1185">Reference proteome</keyword>
<protein>
    <recommendedName>
        <fullName evidence="7">G protein-coupled receptor GPR1/2/3 C-terminal domain-containing protein</fullName>
    </recommendedName>
</protein>
<gene>
    <name evidence="8" type="ORF">ASPBRDRAFT_134085</name>
</gene>
<evidence type="ECO:0000259" key="7">
    <source>
        <dbReference type="Pfam" id="PF11970"/>
    </source>
</evidence>
<feature type="transmembrane region" description="Helical" evidence="6">
    <location>
        <begin position="91"/>
        <end position="113"/>
    </location>
</feature>
<dbReference type="EMBL" id="KV878691">
    <property type="protein sequence ID" value="OJJ68293.1"/>
    <property type="molecule type" value="Genomic_DNA"/>
</dbReference>
<dbReference type="SUPFAM" id="SSF81321">
    <property type="entry name" value="Family A G protein-coupled receptor-like"/>
    <property type="match status" value="1"/>
</dbReference>
<feature type="transmembrane region" description="Helical" evidence="6">
    <location>
        <begin position="49"/>
        <end position="71"/>
    </location>
</feature>
<evidence type="ECO:0000256" key="2">
    <source>
        <dbReference type="ARBA" id="ARBA00022692"/>
    </source>
</evidence>
<evidence type="ECO:0000256" key="6">
    <source>
        <dbReference type="SAM" id="Phobius"/>
    </source>
</evidence>
<dbReference type="InterPro" id="IPR022596">
    <property type="entry name" value="GPR1/2/3_C"/>
</dbReference>
<feature type="region of interest" description="Disordered" evidence="5">
    <location>
        <begin position="403"/>
        <end position="422"/>
    </location>
</feature>
<evidence type="ECO:0000256" key="5">
    <source>
        <dbReference type="SAM" id="MobiDB-lite"/>
    </source>
</evidence>
<dbReference type="GO" id="GO:0004930">
    <property type="term" value="F:G protein-coupled receptor activity"/>
    <property type="evidence" value="ECO:0007669"/>
    <property type="project" value="TreeGrafter"/>
</dbReference>
<feature type="transmembrane region" description="Helical" evidence="6">
    <location>
        <begin position="294"/>
        <end position="315"/>
    </location>
</feature>
<dbReference type="Pfam" id="PF11970">
    <property type="entry name" value="GPR_Gpa2_C"/>
    <property type="match status" value="1"/>
</dbReference>
<feature type="transmembrane region" description="Helical" evidence="6">
    <location>
        <begin position="262"/>
        <end position="282"/>
    </location>
</feature>
<dbReference type="PANTHER" id="PTHR23112:SF37">
    <property type="entry name" value="G PROTEIN-COUPLED RECEPTOR GPR1"/>
    <property type="match status" value="1"/>
</dbReference>
<keyword evidence="3 6" id="KW-1133">Transmembrane helix</keyword>
<dbReference type="AlphaFoldDB" id="A0A1L9U9Q5"/>
<keyword evidence="4 6" id="KW-0472">Membrane</keyword>
<dbReference type="Proteomes" id="UP000184499">
    <property type="component" value="Unassembled WGS sequence"/>
</dbReference>
<keyword evidence="2 6" id="KW-0812">Transmembrane</keyword>
<dbReference type="STRING" id="767769.A0A1L9U9Q5"/>
<evidence type="ECO:0000256" key="1">
    <source>
        <dbReference type="ARBA" id="ARBA00004141"/>
    </source>
</evidence>
<evidence type="ECO:0000313" key="8">
    <source>
        <dbReference type="EMBL" id="OJJ68293.1"/>
    </source>
</evidence>
<feature type="transmembrane region" description="Helical" evidence="6">
    <location>
        <begin position="133"/>
        <end position="155"/>
    </location>
</feature>
<dbReference type="OMA" id="YLGYNQY"/>
<name>A0A1L9U9Q5_ASPBC</name>
<reference evidence="9" key="1">
    <citation type="journal article" date="2017" name="Genome Biol.">
        <title>Comparative genomics reveals high biological diversity and specific adaptations in the industrially and medically important fungal genus Aspergillus.</title>
        <authorList>
            <person name="de Vries R.P."/>
            <person name="Riley R."/>
            <person name="Wiebenga A."/>
            <person name="Aguilar-Osorio G."/>
            <person name="Amillis S."/>
            <person name="Uchima C.A."/>
            <person name="Anderluh G."/>
            <person name="Asadollahi M."/>
            <person name="Askin M."/>
            <person name="Barry K."/>
            <person name="Battaglia E."/>
            <person name="Bayram O."/>
            <person name="Benocci T."/>
            <person name="Braus-Stromeyer S.A."/>
            <person name="Caldana C."/>
            <person name="Canovas D."/>
            <person name="Cerqueira G.C."/>
            <person name="Chen F."/>
            <person name="Chen W."/>
            <person name="Choi C."/>
            <person name="Clum A."/>
            <person name="Dos Santos R.A."/>
            <person name="Damasio A.R."/>
            <person name="Diallinas G."/>
            <person name="Emri T."/>
            <person name="Fekete E."/>
            <person name="Flipphi M."/>
            <person name="Freyberg S."/>
            <person name="Gallo A."/>
            <person name="Gournas C."/>
            <person name="Habgood R."/>
            <person name="Hainaut M."/>
            <person name="Harispe M.L."/>
            <person name="Henrissat B."/>
            <person name="Hilden K.S."/>
            <person name="Hope R."/>
            <person name="Hossain A."/>
            <person name="Karabika E."/>
            <person name="Karaffa L."/>
            <person name="Karanyi Z."/>
            <person name="Krasevec N."/>
            <person name="Kuo A."/>
            <person name="Kusch H."/>
            <person name="LaButti K."/>
            <person name="Lagendijk E.L."/>
            <person name="Lapidus A."/>
            <person name="Levasseur A."/>
            <person name="Lindquist E."/>
            <person name="Lipzen A."/>
            <person name="Logrieco A.F."/>
            <person name="MacCabe A."/>
            <person name="Maekelae M.R."/>
            <person name="Malavazi I."/>
            <person name="Melin P."/>
            <person name="Meyer V."/>
            <person name="Mielnichuk N."/>
            <person name="Miskei M."/>
            <person name="Molnar A.P."/>
            <person name="Mule G."/>
            <person name="Ngan C.Y."/>
            <person name="Orejas M."/>
            <person name="Orosz E."/>
            <person name="Ouedraogo J.P."/>
            <person name="Overkamp K.M."/>
            <person name="Park H.-S."/>
            <person name="Perrone G."/>
            <person name="Piumi F."/>
            <person name="Punt P.J."/>
            <person name="Ram A.F."/>
            <person name="Ramon A."/>
            <person name="Rauscher S."/>
            <person name="Record E."/>
            <person name="Riano-Pachon D.M."/>
            <person name="Robert V."/>
            <person name="Roehrig J."/>
            <person name="Ruller R."/>
            <person name="Salamov A."/>
            <person name="Salih N.S."/>
            <person name="Samson R.A."/>
            <person name="Sandor E."/>
            <person name="Sanguinetti M."/>
            <person name="Schuetze T."/>
            <person name="Sepcic K."/>
            <person name="Shelest E."/>
            <person name="Sherlock G."/>
            <person name="Sophianopoulou V."/>
            <person name="Squina F.M."/>
            <person name="Sun H."/>
            <person name="Susca A."/>
            <person name="Todd R.B."/>
            <person name="Tsang A."/>
            <person name="Unkles S.E."/>
            <person name="van de Wiele N."/>
            <person name="van Rossen-Uffink D."/>
            <person name="Oliveira J.V."/>
            <person name="Vesth T.C."/>
            <person name="Visser J."/>
            <person name="Yu J.-H."/>
            <person name="Zhou M."/>
            <person name="Andersen M.R."/>
            <person name="Archer D.B."/>
            <person name="Baker S.E."/>
            <person name="Benoit I."/>
            <person name="Brakhage A.A."/>
            <person name="Braus G.H."/>
            <person name="Fischer R."/>
            <person name="Frisvad J.C."/>
            <person name="Goldman G.H."/>
            <person name="Houbraken J."/>
            <person name="Oakley B."/>
            <person name="Pocsi I."/>
            <person name="Scazzocchio C."/>
            <person name="Seiboth B."/>
            <person name="vanKuyk P.A."/>
            <person name="Wortman J."/>
            <person name="Dyer P.S."/>
            <person name="Grigoriev I.V."/>
        </authorList>
    </citation>
    <scope>NUCLEOTIDE SEQUENCE [LARGE SCALE GENOMIC DNA]</scope>
    <source>
        <strain evidence="9">CBS 101740 / IMI 381727 / IBT 21946</strain>
    </source>
</reference>
<dbReference type="PANTHER" id="PTHR23112">
    <property type="entry name" value="G PROTEIN-COUPLED RECEPTOR 157-RELATED"/>
    <property type="match status" value="1"/>
</dbReference>
<dbReference type="GeneID" id="93571061"/>
<dbReference type="GO" id="GO:0007189">
    <property type="term" value="P:adenylate cyclase-activating G protein-coupled receptor signaling pathway"/>
    <property type="evidence" value="ECO:0007669"/>
    <property type="project" value="TreeGrafter"/>
</dbReference>
<organism evidence="8 9">
    <name type="scientific">Aspergillus brasiliensis (strain CBS 101740 / IMI 381727 / IBT 21946)</name>
    <dbReference type="NCBI Taxonomy" id="767769"/>
    <lineage>
        <taxon>Eukaryota</taxon>
        <taxon>Fungi</taxon>
        <taxon>Dikarya</taxon>
        <taxon>Ascomycota</taxon>
        <taxon>Pezizomycotina</taxon>
        <taxon>Eurotiomycetes</taxon>
        <taxon>Eurotiomycetidae</taxon>
        <taxon>Eurotiales</taxon>
        <taxon>Aspergillaceae</taxon>
        <taxon>Aspergillus</taxon>
        <taxon>Aspergillus subgen. Circumdati</taxon>
    </lineage>
</organism>
<evidence type="ECO:0000256" key="4">
    <source>
        <dbReference type="ARBA" id="ARBA00023136"/>
    </source>
</evidence>
<feature type="compositionally biased region" description="Polar residues" evidence="5">
    <location>
        <begin position="333"/>
        <end position="348"/>
    </location>
</feature>
<proteinExistence type="predicted"/>
<dbReference type="OrthoDB" id="100006at2759"/>
<feature type="transmembrane region" description="Helical" evidence="6">
    <location>
        <begin position="216"/>
        <end position="236"/>
    </location>
</feature>
<feature type="domain" description="G protein-coupled receptor GPR1/2/3 C-terminal" evidence="7">
    <location>
        <begin position="255"/>
        <end position="321"/>
    </location>
</feature>
<comment type="subcellular location">
    <subcellularLocation>
        <location evidence="1">Membrane</location>
        <topology evidence="1">Multi-pass membrane protein</topology>
    </subcellularLocation>
</comment>
<dbReference type="Gene3D" id="1.20.1070.10">
    <property type="entry name" value="Rhodopsin 7-helix transmembrane proteins"/>
    <property type="match status" value="1"/>
</dbReference>